<evidence type="ECO:0000259" key="2">
    <source>
        <dbReference type="Pfam" id="PF06722"/>
    </source>
</evidence>
<dbReference type="CDD" id="cd03784">
    <property type="entry name" value="GT1_Gtf-like"/>
    <property type="match status" value="1"/>
</dbReference>
<comment type="caution">
    <text evidence="3">The sequence shown here is derived from an EMBL/GenBank/DDBJ whole genome shotgun (WGS) entry which is preliminary data.</text>
</comment>
<gene>
    <name evidence="3" type="ORF">QBC33DRAFT_451610</name>
</gene>
<dbReference type="Pfam" id="PF06722">
    <property type="entry name" value="EryCIII-like_C"/>
    <property type="match status" value="1"/>
</dbReference>
<reference evidence="3" key="1">
    <citation type="submission" date="2023-06" db="EMBL/GenBank/DDBJ databases">
        <title>Genome-scale phylogeny and comparative genomics of the fungal order Sordariales.</title>
        <authorList>
            <consortium name="Lawrence Berkeley National Laboratory"/>
            <person name="Hensen N."/>
            <person name="Bonometti L."/>
            <person name="Westerberg I."/>
            <person name="Brannstrom I.O."/>
            <person name="Guillou S."/>
            <person name="Cros-Aarteil S."/>
            <person name="Calhoun S."/>
            <person name="Haridas S."/>
            <person name="Kuo A."/>
            <person name="Mondo S."/>
            <person name="Pangilinan J."/>
            <person name="Riley R."/>
            <person name="Labutti K."/>
            <person name="Andreopoulos B."/>
            <person name="Lipzen A."/>
            <person name="Chen C."/>
            <person name="Yanf M."/>
            <person name="Daum C."/>
            <person name="Ng V."/>
            <person name="Clum A."/>
            <person name="Steindorff A."/>
            <person name="Ohm R."/>
            <person name="Martin F."/>
            <person name="Silar P."/>
            <person name="Natvig D."/>
            <person name="Lalanne C."/>
            <person name="Gautier V."/>
            <person name="Ament-Velasquez S.L."/>
            <person name="Kruys A."/>
            <person name="Hutchinson M.I."/>
            <person name="Powell A.J."/>
            <person name="Barry K."/>
            <person name="Miller A.N."/>
            <person name="Grigoriev I.V."/>
            <person name="Debuchy R."/>
            <person name="Gladieux P."/>
            <person name="Thoren M.H."/>
            <person name="Johannesson H."/>
        </authorList>
    </citation>
    <scope>NUCLEOTIDE SEQUENCE</scope>
    <source>
        <strain evidence="3">8032-3</strain>
    </source>
</reference>
<evidence type="ECO:0000313" key="4">
    <source>
        <dbReference type="Proteomes" id="UP001244011"/>
    </source>
</evidence>
<keyword evidence="4" id="KW-1185">Reference proteome</keyword>
<keyword evidence="1" id="KW-0808">Transferase</keyword>
<dbReference type="Gene3D" id="3.40.50.2000">
    <property type="entry name" value="Glycogen Phosphorylase B"/>
    <property type="match status" value="2"/>
</dbReference>
<dbReference type="AlphaFoldDB" id="A0AAJ0BZQ5"/>
<evidence type="ECO:0000256" key="1">
    <source>
        <dbReference type="ARBA" id="ARBA00022679"/>
    </source>
</evidence>
<proteinExistence type="predicted"/>
<dbReference type="GeneID" id="85307802"/>
<dbReference type="GO" id="GO:0008194">
    <property type="term" value="F:UDP-glycosyltransferase activity"/>
    <property type="evidence" value="ECO:0007669"/>
    <property type="project" value="InterPro"/>
</dbReference>
<sequence>MSEPSQRPILLFLCHPLTGHFIPVIKIASALRGRGWDVCFLGASFFRSRIEASGAEFFQLQGKADLDDAKLFDRDTSVPRGAADDKTYRARSIIDTRHQTLHAIPAAWESVRAALLELHQRNAGRQVIVICEAFFYGFMPLRYGAPLPTGVKVPRSICISILSPAIRSIDLPPFSYPAPFEPTYAGRVRNKEMWASWEKLARPVTQLIDNKLAEAGATRGVGEVFMGGANYTCHDAILQIGLSAFEYPRSDFPPNFKIIGIIPPGPLDWWQDVVSNSDLDHNDERKKKVIVVAQGTVETDPNELIIPTLQWLADHKDIMTVAILGHRGASLPPDFDVPGNARIADYLQYDAILPHANLWIHNGGYGATMHGLAHGVPMVIAGEGQDKAESAKRVAWSGVGVDLECARPGIERIGRAIEKVLGEGTYKETAAAMKLLAEGLDCFGDVEREVLSMIDT</sequence>
<protein>
    <recommendedName>
        <fullName evidence="2">Erythromycin biosynthesis protein CIII-like C-terminal domain-containing protein</fullName>
    </recommendedName>
</protein>
<evidence type="ECO:0000313" key="3">
    <source>
        <dbReference type="EMBL" id="KAK1767495.1"/>
    </source>
</evidence>
<dbReference type="InterPro" id="IPR010610">
    <property type="entry name" value="EryCIII-like_C"/>
</dbReference>
<dbReference type="InterPro" id="IPR002213">
    <property type="entry name" value="UDP_glucos_trans"/>
</dbReference>
<accession>A0AAJ0BZQ5</accession>
<dbReference type="EMBL" id="MU839008">
    <property type="protein sequence ID" value="KAK1767495.1"/>
    <property type="molecule type" value="Genomic_DNA"/>
</dbReference>
<dbReference type="SUPFAM" id="SSF53756">
    <property type="entry name" value="UDP-Glycosyltransferase/glycogen phosphorylase"/>
    <property type="match status" value="1"/>
</dbReference>
<dbReference type="Proteomes" id="UP001244011">
    <property type="component" value="Unassembled WGS sequence"/>
</dbReference>
<organism evidence="3 4">
    <name type="scientific">Phialemonium atrogriseum</name>
    <dbReference type="NCBI Taxonomy" id="1093897"/>
    <lineage>
        <taxon>Eukaryota</taxon>
        <taxon>Fungi</taxon>
        <taxon>Dikarya</taxon>
        <taxon>Ascomycota</taxon>
        <taxon>Pezizomycotina</taxon>
        <taxon>Sordariomycetes</taxon>
        <taxon>Sordariomycetidae</taxon>
        <taxon>Cephalothecales</taxon>
        <taxon>Cephalothecaceae</taxon>
        <taxon>Phialemonium</taxon>
    </lineage>
</organism>
<dbReference type="PANTHER" id="PTHR21015:SF22">
    <property type="entry name" value="GLYCOSYLTRANSFERASE"/>
    <property type="match status" value="1"/>
</dbReference>
<dbReference type="GO" id="GO:0016758">
    <property type="term" value="F:hexosyltransferase activity"/>
    <property type="evidence" value="ECO:0007669"/>
    <property type="project" value="UniProtKB-ARBA"/>
</dbReference>
<feature type="domain" description="Erythromycin biosynthesis protein CIII-like C-terminal" evidence="2">
    <location>
        <begin position="336"/>
        <end position="434"/>
    </location>
</feature>
<dbReference type="PANTHER" id="PTHR21015">
    <property type="entry name" value="UDP-N-ACETYLGLUCOSAMINE--N-ACETYLMURAMYL-(PENTAPEPTIDE) PYROPHOSPHORYL-UNDECAPRENOL N-ACETYLGLUCOSAMINE TRANSFERASE 1"/>
    <property type="match status" value="1"/>
</dbReference>
<dbReference type="RefSeq" id="XP_060283708.1">
    <property type="nucleotide sequence ID" value="XM_060424615.1"/>
</dbReference>
<name>A0AAJ0BZQ5_9PEZI</name>